<dbReference type="HAMAP" id="MF_00195">
    <property type="entry name" value="GTPase_Der"/>
    <property type="match status" value="1"/>
</dbReference>
<organism evidence="12 13">
    <name type="scientific">Hymenobacter edaphi</name>
    <dbReference type="NCBI Taxonomy" id="2211146"/>
    <lineage>
        <taxon>Bacteria</taxon>
        <taxon>Pseudomonadati</taxon>
        <taxon>Bacteroidota</taxon>
        <taxon>Cytophagia</taxon>
        <taxon>Cytophagales</taxon>
        <taxon>Hymenobacteraceae</taxon>
        <taxon>Hymenobacter</taxon>
    </lineage>
</organism>
<keyword evidence="6 8" id="KW-0342">GTP-binding</keyword>
<keyword evidence="3 8" id="KW-0690">Ribosome biogenesis</keyword>
<evidence type="ECO:0000256" key="3">
    <source>
        <dbReference type="ARBA" id="ARBA00022517"/>
    </source>
</evidence>
<keyword evidence="13" id="KW-1185">Reference proteome</keyword>
<dbReference type="PANTHER" id="PTHR43834">
    <property type="entry name" value="GTPASE DER"/>
    <property type="match status" value="1"/>
</dbReference>
<dbReference type="SUPFAM" id="SSF52540">
    <property type="entry name" value="P-loop containing nucleoside triphosphate hydrolases"/>
    <property type="match status" value="2"/>
</dbReference>
<dbReference type="Proteomes" id="UP000248553">
    <property type="component" value="Unassembled WGS sequence"/>
</dbReference>
<dbReference type="InterPro" id="IPR027417">
    <property type="entry name" value="P-loop_NTPase"/>
</dbReference>
<dbReference type="FunFam" id="3.40.50.300:FF:000057">
    <property type="entry name" value="GTPase Der"/>
    <property type="match status" value="1"/>
</dbReference>
<evidence type="ECO:0000256" key="4">
    <source>
        <dbReference type="ARBA" id="ARBA00022737"/>
    </source>
</evidence>
<evidence type="ECO:0000259" key="11">
    <source>
        <dbReference type="PROSITE" id="PS51712"/>
    </source>
</evidence>
<sequence length="440" mass="49593">MQNTIAIVGRPNVGKSTLFNRLVGERKAIMDNQSGVTRDRHYGYGDWTGKYFTVIDTGGYVVGSDDVFEEGIRKQVKLAIDEADVVLFMVDVDAGLHPLDEEFANVLRRYQDKKPIYLVANKADSTQRFQAAGEFYALGIGTGDIFPISSQSGSGTGELLDAVISHFAEEGVEDPDAGIPRISVMGRPNVGKSSLVNVLLGEERSIVTDIAGTTRDAIHTRYNAFGNEFILIDTAGLRRKARVDEDIEFYSNLRSLRAMEESDVVIVMLDATRGIESQDVNIIGLADRNRKGIVILVNKWDLIENKESNTAKEFEDKIYDMIKPIKYPPIIFTSALTKQRVHKAIETVMEVYENKRKKVPTSELNEVMLREIEAYPPPSTKGKMVRIKYVTQLPTHNPVFAFFCNLPQYVKESYTRYLENRLREHFDFSGVPIGIVYRKK</sequence>
<dbReference type="Gene3D" id="3.30.300.20">
    <property type="match status" value="1"/>
</dbReference>
<dbReference type="RefSeq" id="WP_111479913.1">
    <property type="nucleotide sequence ID" value="NZ_QHKM01000007.1"/>
</dbReference>
<dbReference type="PANTHER" id="PTHR43834:SF6">
    <property type="entry name" value="GTPASE DER"/>
    <property type="match status" value="1"/>
</dbReference>
<dbReference type="GO" id="GO:0043022">
    <property type="term" value="F:ribosome binding"/>
    <property type="evidence" value="ECO:0007669"/>
    <property type="project" value="TreeGrafter"/>
</dbReference>
<dbReference type="EMBL" id="QHKM01000007">
    <property type="protein sequence ID" value="RAK64193.1"/>
    <property type="molecule type" value="Genomic_DNA"/>
</dbReference>
<dbReference type="GO" id="GO:0005525">
    <property type="term" value="F:GTP binding"/>
    <property type="evidence" value="ECO:0007669"/>
    <property type="project" value="UniProtKB-UniRule"/>
</dbReference>
<keyword evidence="5 8" id="KW-0547">Nucleotide-binding</keyword>
<dbReference type="CDD" id="cd01895">
    <property type="entry name" value="EngA2"/>
    <property type="match status" value="1"/>
</dbReference>
<name>A0A328BAJ8_9BACT</name>
<dbReference type="NCBIfam" id="TIGR00231">
    <property type="entry name" value="small_GTP"/>
    <property type="match status" value="2"/>
</dbReference>
<dbReference type="OrthoDB" id="9805918at2"/>
<dbReference type="Pfam" id="PF01926">
    <property type="entry name" value="MMR_HSR1"/>
    <property type="match status" value="2"/>
</dbReference>
<evidence type="ECO:0000256" key="1">
    <source>
        <dbReference type="ARBA" id="ARBA00008279"/>
    </source>
</evidence>
<dbReference type="CDD" id="cd01894">
    <property type="entry name" value="EngA1"/>
    <property type="match status" value="1"/>
</dbReference>
<feature type="binding site" evidence="8">
    <location>
        <begin position="233"/>
        <end position="237"/>
    </location>
    <ligand>
        <name>GTP</name>
        <dbReference type="ChEBI" id="CHEBI:37565"/>
        <label>2</label>
    </ligand>
</feature>
<feature type="binding site" evidence="8">
    <location>
        <begin position="9"/>
        <end position="16"/>
    </location>
    <ligand>
        <name>GTP</name>
        <dbReference type="ChEBI" id="CHEBI:37565"/>
        <label>1</label>
    </ligand>
</feature>
<dbReference type="InterPro" id="IPR031166">
    <property type="entry name" value="G_ENGA"/>
</dbReference>
<gene>
    <name evidence="8" type="primary">der</name>
    <name evidence="12" type="ORF">DLM85_19615</name>
</gene>
<keyword evidence="4 10" id="KW-0677">Repeat</keyword>
<feature type="domain" description="EngA-type G" evidence="11">
    <location>
        <begin position="180"/>
        <end position="356"/>
    </location>
</feature>
<dbReference type="InterPro" id="IPR015946">
    <property type="entry name" value="KH_dom-like_a/b"/>
</dbReference>
<dbReference type="FunFam" id="3.30.300.20:FF:000004">
    <property type="entry name" value="GTPase Der"/>
    <property type="match status" value="1"/>
</dbReference>
<dbReference type="InterPro" id="IPR006073">
    <property type="entry name" value="GTP-bd"/>
</dbReference>
<dbReference type="InterPro" id="IPR032859">
    <property type="entry name" value="KH_dom-like"/>
</dbReference>
<dbReference type="NCBIfam" id="TIGR03594">
    <property type="entry name" value="GTPase_EngA"/>
    <property type="match status" value="1"/>
</dbReference>
<feature type="domain" description="EngA-type G" evidence="11">
    <location>
        <begin position="3"/>
        <end position="171"/>
    </location>
</feature>
<dbReference type="FunFam" id="3.40.50.300:FF:000040">
    <property type="entry name" value="GTPase Der"/>
    <property type="match status" value="1"/>
</dbReference>
<dbReference type="PRINTS" id="PR00326">
    <property type="entry name" value="GTP1OBG"/>
</dbReference>
<evidence type="ECO:0000256" key="8">
    <source>
        <dbReference type="HAMAP-Rule" id="MF_00195"/>
    </source>
</evidence>
<proteinExistence type="inferred from homology"/>
<evidence type="ECO:0000256" key="6">
    <source>
        <dbReference type="ARBA" id="ARBA00023134"/>
    </source>
</evidence>
<dbReference type="PIRSF" id="PIRSF006485">
    <property type="entry name" value="GTP-binding_EngA"/>
    <property type="match status" value="1"/>
</dbReference>
<evidence type="ECO:0000313" key="12">
    <source>
        <dbReference type="EMBL" id="RAK64193.1"/>
    </source>
</evidence>
<dbReference type="GO" id="GO:0042254">
    <property type="term" value="P:ribosome biogenesis"/>
    <property type="evidence" value="ECO:0007669"/>
    <property type="project" value="UniProtKB-KW"/>
</dbReference>
<evidence type="ECO:0000256" key="7">
    <source>
        <dbReference type="ARBA" id="ARBA00032345"/>
    </source>
</evidence>
<feature type="binding site" evidence="8">
    <location>
        <begin position="186"/>
        <end position="193"/>
    </location>
    <ligand>
        <name>GTP</name>
        <dbReference type="ChEBI" id="CHEBI:37565"/>
        <label>2</label>
    </ligand>
</feature>
<accession>A0A328BAJ8</accession>
<dbReference type="AlphaFoldDB" id="A0A328BAJ8"/>
<protein>
    <recommendedName>
        <fullName evidence="2 8">GTPase Der</fullName>
    </recommendedName>
    <alternativeName>
        <fullName evidence="7 8">GTP-binding protein EngA</fullName>
    </alternativeName>
</protein>
<dbReference type="Gene3D" id="3.40.50.300">
    <property type="entry name" value="P-loop containing nucleotide triphosphate hydrolases"/>
    <property type="match status" value="2"/>
</dbReference>
<feature type="binding site" evidence="8">
    <location>
        <begin position="56"/>
        <end position="60"/>
    </location>
    <ligand>
        <name>GTP</name>
        <dbReference type="ChEBI" id="CHEBI:37565"/>
        <label>1</label>
    </ligand>
</feature>
<reference evidence="13" key="1">
    <citation type="submission" date="2018-05" db="EMBL/GenBank/DDBJ databases">
        <authorList>
            <person name="Nie L."/>
        </authorList>
    </citation>
    <scope>NUCLEOTIDE SEQUENCE [LARGE SCALE GENOMIC DNA]</scope>
    <source>
        <strain evidence="13">NL</strain>
    </source>
</reference>
<comment type="function">
    <text evidence="8 10">GTPase that plays an essential role in the late steps of ribosome biogenesis.</text>
</comment>
<comment type="caution">
    <text evidence="12">The sequence shown here is derived from an EMBL/GenBank/DDBJ whole genome shotgun (WGS) entry which is preliminary data.</text>
</comment>
<evidence type="ECO:0000256" key="2">
    <source>
        <dbReference type="ARBA" id="ARBA00020953"/>
    </source>
</evidence>
<dbReference type="Pfam" id="PF14714">
    <property type="entry name" value="KH_dom-like"/>
    <property type="match status" value="1"/>
</dbReference>
<dbReference type="PROSITE" id="PS51712">
    <property type="entry name" value="G_ENGA"/>
    <property type="match status" value="2"/>
</dbReference>
<feature type="binding site" evidence="8">
    <location>
        <begin position="298"/>
        <end position="301"/>
    </location>
    <ligand>
        <name>GTP</name>
        <dbReference type="ChEBI" id="CHEBI:37565"/>
        <label>2</label>
    </ligand>
</feature>
<comment type="subunit">
    <text evidence="8">Associates with the 50S ribosomal subunit.</text>
</comment>
<evidence type="ECO:0000256" key="10">
    <source>
        <dbReference type="RuleBase" id="RU004481"/>
    </source>
</evidence>
<evidence type="ECO:0000256" key="5">
    <source>
        <dbReference type="ARBA" id="ARBA00022741"/>
    </source>
</evidence>
<evidence type="ECO:0000256" key="9">
    <source>
        <dbReference type="PROSITE-ProRule" id="PRU01049"/>
    </source>
</evidence>
<comment type="similarity">
    <text evidence="1 8 9 10">Belongs to the TRAFAC class TrmE-Era-EngA-EngB-Septin-like GTPase superfamily. EngA (Der) GTPase family.</text>
</comment>
<feature type="binding site" evidence="8">
    <location>
        <begin position="121"/>
        <end position="124"/>
    </location>
    <ligand>
        <name>GTP</name>
        <dbReference type="ChEBI" id="CHEBI:37565"/>
        <label>1</label>
    </ligand>
</feature>
<evidence type="ECO:0000313" key="13">
    <source>
        <dbReference type="Proteomes" id="UP000248553"/>
    </source>
</evidence>
<dbReference type="InterPro" id="IPR005225">
    <property type="entry name" value="Small_GTP-bd"/>
</dbReference>
<dbReference type="InterPro" id="IPR016484">
    <property type="entry name" value="GTPase_Der"/>
</dbReference>